<evidence type="ECO:0000256" key="7">
    <source>
        <dbReference type="ARBA" id="ARBA00023015"/>
    </source>
</evidence>
<evidence type="ECO:0000256" key="3">
    <source>
        <dbReference type="ARBA" id="ARBA00009730"/>
    </source>
</evidence>
<reference evidence="11 12" key="1">
    <citation type="journal article" date="2017" name="Environ. Microbiol.">
        <title>Decay of the glycolytic pathway and adaptation to intranuclear parasitism within Enterocytozoonidae microsporidia.</title>
        <authorList>
            <person name="Wiredu Boakye D."/>
            <person name="Jaroenlak P."/>
            <person name="Prachumwat A."/>
            <person name="Williams T.A."/>
            <person name="Bateman K.S."/>
            <person name="Itsathitphaisarn O."/>
            <person name="Sritunyalucksana K."/>
            <person name="Paszkiewicz K.H."/>
            <person name="Moore K.A."/>
            <person name="Stentiford G.D."/>
            <person name="Williams B.A."/>
        </authorList>
    </citation>
    <scope>NUCLEOTIDE SEQUENCE [LARGE SCALE GENOMIC DNA]</scope>
    <source>
        <strain evidence="11 12">TH1</strain>
    </source>
</reference>
<dbReference type="GO" id="GO:0008270">
    <property type="term" value="F:zinc ion binding"/>
    <property type="evidence" value="ECO:0007669"/>
    <property type="project" value="UniProtKB-KW"/>
</dbReference>
<comment type="subcellular location">
    <subcellularLocation>
        <location evidence="2 10">Nucleus</location>
    </subcellularLocation>
</comment>
<keyword evidence="12" id="KW-1185">Reference proteome</keyword>
<dbReference type="AlphaFoldDB" id="A0A1W0E8K0"/>
<name>A0A1W0E8K0_9MICR</name>
<evidence type="ECO:0000256" key="9">
    <source>
        <dbReference type="ARBA" id="ARBA00023242"/>
    </source>
</evidence>
<keyword evidence="6 10" id="KW-0862">Zinc</keyword>
<dbReference type="Gene3D" id="2.20.25.190">
    <property type="match status" value="1"/>
</dbReference>
<sequence>MAKKKSRRTTIKKRTYKIPINKYNCPKCNHEKVVSCKIDNKNQIGTAVCSVCDSQYKCKVTKLDQSVDIYHNWVDEMT</sequence>
<dbReference type="VEuPathDB" id="MicrosporidiaDB:EHP00_1992"/>
<evidence type="ECO:0000313" key="11">
    <source>
        <dbReference type="EMBL" id="OQS55558.1"/>
    </source>
</evidence>
<keyword evidence="9 10" id="KW-0539">Nucleus</keyword>
<dbReference type="InterPro" id="IPR007808">
    <property type="entry name" value="Elf1"/>
</dbReference>
<evidence type="ECO:0000256" key="2">
    <source>
        <dbReference type="ARBA" id="ARBA00004123"/>
    </source>
</evidence>
<dbReference type="GO" id="GO:0000993">
    <property type="term" value="F:RNA polymerase II complex binding"/>
    <property type="evidence" value="ECO:0007669"/>
    <property type="project" value="TreeGrafter"/>
</dbReference>
<comment type="caution">
    <text evidence="11">The sequence shown here is derived from an EMBL/GenBank/DDBJ whole genome shotgun (WGS) entry which is preliminary data.</text>
</comment>
<accession>A0A1W0E8K0</accession>
<dbReference type="FunFam" id="2.20.25.190:FF:000001">
    <property type="entry name" value="Transcription elongation factor 1 homolog"/>
    <property type="match status" value="1"/>
</dbReference>
<evidence type="ECO:0000256" key="4">
    <source>
        <dbReference type="ARBA" id="ARBA00022723"/>
    </source>
</evidence>
<protein>
    <recommendedName>
        <fullName evidence="10">Transcription elongation factor 1 homolog</fullName>
    </recommendedName>
</protein>
<evidence type="ECO:0000256" key="10">
    <source>
        <dbReference type="RuleBase" id="RU364033"/>
    </source>
</evidence>
<organism evidence="11 12">
    <name type="scientific">Ecytonucleospora hepatopenaei</name>
    <dbReference type="NCBI Taxonomy" id="646526"/>
    <lineage>
        <taxon>Eukaryota</taxon>
        <taxon>Fungi</taxon>
        <taxon>Fungi incertae sedis</taxon>
        <taxon>Microsporidia</taxon>
        <taxon>Enterocytozoonidae</taxon>
        <taxon>Ecytonucleospora</taxon>
    </lineage>
</organism>
<dbReference type="STRING" id="646526.A0A1W0E8K0"/>
<keyword evidence="4 10" id="KW-0479">Metal-binding</keyword>
<keyword evidence="5 10" id="KW-0863">Zinc-finger</keyword>
<dbReference type="GO" id="GO:0005634">
    <property type="term" value="C:nucleus"/>
    <property type="evidence" value="ECO:0007669"/>
    <property type="project" value="UniProtKB-SubCell"/>
</dbReference>
<dbReference type="Proteomes" id="UP000192758">
    <property type="component" value="Unassembled WGS sequence"/>
</dbReference>
<evidence type="ECO:0000256" key="5">
    <source>
        <dbReference type="ARBA" id="ARBA00022771"/>
    </source>
</evidence>
<dbReference type="GO" id="GO:0006368">
    <property type="term" value="P:transcription elongation by RNA polymerase II"/>
    <property type="evidence" value="ECO:0007669"/>
    <property type="project" value="TreeGrafter"/>
</dbReference>
<dbReference type="SUPFAM" id="SSF57783">
    <property type="entry name" value="Zinc beta-ribbon"/>
    <property type="match status" value="1"/>
</dbReference>
<dbReference type="PANTHER" id="PTHR20934">
    <property type="entry name" value="TRANSCRIPTION ELONGATION FACTOR 1 HOMOLOG"/>
    <property type="match status" value="1"/>
</dbReference>
<dbReference type="Pfam" id="PF05129">
    <property type="entry name" value="Zn_ribbon_Elf1"/>
    <property type="match status" value="1"/>
</dbReference>
<proteinExistence type="inferred from homology"/>
<evidence type="ECO:0000256" key="8">
    <source>
        <dbReference type="ARBA" id="ARBA00023163"/>
    </source>
</evidence>
<gene>
    <name evidence="11" type="primary">ELF1</name>
    <name evidence="11" type="ORF">EHP00_1992</name>
</gene>
<dbReference type="OrthoDB" id="445983at2759"/>
<evidence type="ECO:0000256" key="1">
    <source>
        <dbReference type="ARBA" id="ARBA00003357"/>
    </source>
</evidence>
<evidence type="ECO:0000256" key="6">
    <source>
        <dbReference type="ARBA" id="ARBA00022833"/>
    </source>
</evidence>
<dbReference type="PANTHER" id="PTHR20934:SF0">
    <property type="entry name" value="TRANSCRIPTION ELONGATION FACTOR 1 HOMOLOG"/>
    <property type="match status" value="1"/>
</dbReference>
<comment type="function">
    <text evidence="1 10">Transcription elongation factor implicated in the maintenance of proper chromatin structure in actively transcribed regions.</text>
</comment>
<dbReference type="InterPro" id="IPR038567">
    <property type="entry name" value="T_Elf1_sf"/>
</dbReference>
<keyword evidence="8 10" id="KW-0804">Transcription</keyword>
<dbReference type="EMBL" id="MNPJ01000007">
    <property type="protein sequence ID" value="OQS55558.1"/>
    <property type="molecule type" value="Genomic_DNA"/>
</dbReference>
<comment type="similarity">
    <text evidence="3 10">Belongs to the ELOF1 family.</text>
</comment>
<evidence type="ECO:0000313" key="12">
    <source>
        <dbReference type="Proteomes" id="UP000192758"/>
    </source>
</evidence>
<keyword evidence="7 10" id="KW-0805">Transcription regulation</keyword>